<dbReference type="STRING" id="3469.A0A4Y7KL85"/>
<gene>
    <name evidence="2" type="ORF">C5167_048414</name>
</gene>
<dbReference type="PANTHER" id="PTHR31589:SF221">
    <property type="entry name" value="LIGASE, PUTATIVE (DUF239)-RELATED"/>
    <property type="match status" value="1"/>
</dbReference>
<dbReference type="EMBL" id="CM010722">
    <property type="protein sequence ID" value="RZC72931.1"/>
    <property type="molecule type" value="Genomic_DNA"/>
</dbReference>
<sequence>MILINEASVEGRTISYAVNKAIIKTIKVENDEIIDCYDIYRQPSLNHPLLHNHTIQMRPSSYPKMMKYNSFGSLQLTQFWHKYGLCPKGTIPIRRKGKNYNPTLLRKHHYPTLSTSQQDNEGNHEYATIKVHGNFLGARAKINLWKPLTETPTEISVSQIWVSAGDEKNVNTIEAGWEVGQSIFGDDQTRFFLYWTTDDYVSTGCYNLLCEGFVHTSSNVALGCNFTELSTFQGNQKDATFSIYKDQNSGNWWIQLQGIPIGYYPGSLFTELSNTATEITWGGEITDEKSKGRHTSTQMGSGHFPSEGRLNISSYFNWVQVVDENNAIKDPQNVVKSVTNPNCYNLEIDDNHHNTNGYSFYYGGRGYNDKCQ</sequence>
<dbReference type="OrthoDB" id="1858978at2759"/>
<dbReference type="Pfam" id="PF03080">
    <property type="entry name" value="Neprosin"/>
    <property type="match status" value="1"/>
</dbReference>
<dbReference type="AlphaFoldDB" id="A0A4Y7KL85"/>
<reference evidence="2 3" key="1">
    <citation type="journal article" date="2018" name="Science">
        <title>The opium poppy genome and morphinan production.</title>
        <authorList>
            <person name="Guo L."/>
            <person name="Winzer T."/>
            <person name="Yang X."/>
            <person name="Li Y."/>
            <person name="Ning Z."/>
            <person name="He Z."/>
            <person name="Teodor R."/>
            <person name="Lu Y."/>
            <person name="Bowser T.A."/>
            <person name="Graham I.A."/>
            <person name="Ye K."/>
        </authorList>
    </citation>
    <scope>NUCLEOTIDE SEQUENCE [LARGE SCALE GENOMIC DNA]</scope>
    <source>
        <strain evidence="3">cv. HN1</strain>
        <tissue evidence="2">Leaves</tissue>
    </source>
</reference>
<evidence type="ECO:0000313" key="2">
    <source>
        <dbReference type="EMBL" id="RZC72931.1"/>
    </source>
</evidence>
<proteinExistence type="predicted"/>
<organism evidence="2 3">
    <name type="scientific">Papaver somniferum</name>
    <name type="common">Opium poppy</name>
    <dbReference type="NCBI Taxonomy" id="3469"/>
    <lineage>
        <taxon>Eukaryota</taxon>
        <taxon>Viridiplantae</taxon>
        <taxon>Streptophyta</taxon>
        <taxon>Embryophyta</taxon>
        <taxon>Tracheophyta</taxon>
        <taxon>Spermatophyta</taxon>
        <taxon>Magnoliopsida</taxon>
        <taxon>Ranunculales</taxon>
        <taxon>Papaveraceae</taxon>
        <taxon>Papaveroideae</taxon>
        <taxon>Papaver</taxon>
    </lineage>
</organism>
<name>A0A4Y7KL85_PAPSO</name>
<evidence type="ECO:0000259" key="1">
    <source>
        <dbReference type="PROSITE" id="PS52045"/>
    </source>
</evidence>
<keyword evidence="3" id="KW-1185">Reference proteome</keyword>
<dbReference type="Gene3D" id="3.90.1320.10">
    <property type="entry name" value="Outer-capsid protein sigma 3, large lobe"/>
    <property type="match status" value="1"/>
</dbReference>
<dbReference type="Proteomes" id="UP000316621">
    <property type="component" value="Chromosome 8"/>
</dbReference>
<dbReference type="OMA" id="TATEITW"/>
<dbReference type="PANTHER" id="PTHR31589">
    <property type="entry name" value="PROTEIN, PUTATIVE (DUF239)-RELATED-RELATED"/>
    <property type="match status" value="1"/>
</dbReference>
<dbReference type="Pfam" id="PF14365">
    <property type="entry name" value="Neprosin_AP"/>
    <property type="match status" value="1"/>
</dbReference>
<dbReference type="PROSITE" id="PS52045">
    <property type="entry name" value="NEPROSIN_PEP_CD"/>
    <property type="match status" value="1"/>
</dbReference>
<protein>
    <recommendedName>
        <fullName evidence="1">Neprosin PEP catalytic domain-containing protein</fullName>
    </recommendedName>
</protein>
<dbReference type="Gramene" id="RZC72931">
    <property type="protein sequence ID" value="RZC72931"/>
    <property type="gene ID" value="C5167_048414"/>
</dbReference>
<dbReference type="InterPro" id="IPR025521">
    <property type="entry name" value="Neprosin_propep"/>
</dbReference>
<feature type="domain" description="Neprosin PEP catalytic" evidence="1">
    <location>
        <begin position="116"/>
        <end position="372"/>
    </location>
</feature>
<evidence type="ECO:0000313" key="3">
    <source>
        <dbReference type="Proteomes" id="UP000316621"/>
    </source>
</evidence>
<dbReference type="InterPro" id="IPR053168">
    <property type="entry name" value="Glutamic_endopeptidase"/>
</dbReference>
<accession>A0A4Y7KL85</accession>
<dbReference type="InterPro" id="IPR004314">
    <property type="entry name" value="Neprosin"/>
</dbReference>